<comment type="caution">
    <text evidence="9">The sequence shown here is derived from an EMBL/GenBank/DDBJ whole genome shotgun (WGS) entry which is preliminary data.</text>
</comment>
<dbReference type="InterPro" id="IPR052337">
    <property type="entry name" value="SAT4-like"/>
</dbReference>
<evidence type="ECO:0000256" key="5">
    <source>
        <dbReference type="ARBA" id="ARBA00038359"/>
    </source>
</evidence>
<evidence type="ECO:0000256" key="4">
    <source>
        <dbReference type="ARBA" id="ARBA00023136"/>
    </source>
</evidence>
<evidence type="ECO:0000259" key="8">
    <source>
        <dbReference type="Pfam" id="PF20684"/>
    </source>
</evidence>
<evidence type="ECO:0000313" key="10">
    <source>
        <dbReference type="Proteomes" id="UP000076584"/>
    </source>
</evidence>
<evidence type="ECO:0000256" key="6">
    <source>
        <dbReference type="SAM" id="MobiDB-lite"/>
    </source>
</evidence>
<feature type="transmembrane region" description="Helical" evidence="7">
    <location>
        <begin position="61"/>
        <end position="81"/>
    </location>
</feature>
<dbReference type="Pfam" id="PF20684">
    <property type="entry name" value="Fung_rhodopsin"/>
    <property type="match status" value="1"/>
</dbReference>
<accession>A0A166LHJ5</accession>
<evidence type="ECO:0000256" key="7">
    <source>
        <dbReference type="SAM" id="Phobius"/>
    </source>
</evidence>
<evidence type="ECO:0000313" key="9">
    <source>
        <dbReference type="EMBL" id="KZL63527.1"/>
    </source>
</evidence>
<keyword evidence="10" id="KW-1185">Reference proteome</keyword>
<keyword evidence="4 7" id="KW-0472">Membrane</keyword>
<evidence type="ECO:0000256" key="1">
    <source>
        <dbReference type="ARBA" id="ARBA00004141"/>
    </source>
</evidence>
<dbReference type="AlphaFoldDB" id="A0A166LHJ5"/>
<feature type="transmembrane region" description="Helical" evidence="7">
    <location>
        <begin position="235"/>
        <end position="255"/>
    </location>
</feature>
<protein>
    <submittedName>
        <fullName evidence="9">Integral membrane protein pth11-like protein</fullName>
    </submittedName>
</protein>
<proteinExistence type="inferred from homology"/>
<feature type="transmembrane region" description="Helical" evidence="7">
    <location>
        <begin position="149"/>
        <end position="172"/>
    </location>
</feature>
<feature type="domain" description="Rhodopsin" evidence="8">
    <location>
        <begin position="45"/>
        <end position="297"/>
    </location>
</feature>
<dbReference type="InterPro" id="IPR049326">
    <property type="entry name" value="Rhodopsin_dom_fungi"/>
</dbReference>
<reference evidence="9 10" key="1">
    <citation type="submission" date="2015-06" db="EMBL/GenBank/DDBJ databases">
        <title>Survival trade-offs in plant roots during colonization by closely related pathogenic and mutualistic fungi.</title>
        <authorList>
            <person name="Hacquard S."/>
            <person name="Kracher B."/>
            <person name="Hiruma K."/>
            <person name="Weinman A."/>
            <person name="Muench P."/>
            <person name="Garrido Oter R."/>
            <person name="Ver Loren van Themaat E."/>
            <person name="Dallerey J.-F."/>
            <person name="Damm U."/>
            <person name="Henrissat B."/>
            <person name="Lespinet O."/>
            <person name="Thon M."/>
            <person name="Kemen E."/>
            <person name="McHardy A.C."/>
            <person name="Schulze-Lefert P."/>
            <person name="O'Connell R.J."/>
        </authorList>
    </citation>
    <scope>NUCLEOTIDE SEQUENCE [LARGE SCALE GENOMIC DNA]</scope>
    <source>
        <strain evidence="9 10">MAFF 238704</strain>
    </source>
</reference>
<feature type="region of interest" description="Disordered" evidence="6">
    <location>
        <begin position="368"/>
        <end position="408"/>
    </location>
</feature>
<feature type="transmembrane region" description="Helical" evidence="7">
    <location>
        <begin position="119"/>
        <end position="137"/>
    </location>
</feature>
<name>A0A166LHJ5_COLIC</name>
<sequence length="408" mass="44775">MATDPSIVAIFGEAPLGTKLDEQLVVSSNIAVCVVLGLSAASVALRFYVRSMKGAKLWYDDYAILLSVVLCGATVLMTILAGRYGAGEHVWATNISRFVTLLKACVNSPRVIIVYAEPYVYATAVTSTKISILLLYRRLFHSKGGLGRLYSIMFWTAVCLTSVYPFILWITMACACRPVSFYWTQYLGAKGSCINVSLFFLLLGIVNMFNDIVILLVPVPRIWELQMNKRTKTSIIGIMLLGGFVCVASIVRIYYLNGLFQNVDVTWWMGPSFAWSSLEPSVAVISACLPTFAPLFRTCMGRVKSSRNGPYPYPGERSGGPSATGGPRSQQSHGKHLSRNGGNGFALGRSNAAHSKLEDDEVELTYKVTCRDTNSSRGEQSKDSSDYGRGITVKTQVSVFSYRNDDNP</sequence>
<feature type="transmembrane region" description="Helical" evidence="7">
    <location>
        <begin position="24"/>
        <end position="49"/>
    </location>
</feature>
<evidence type="ECO:0000256" key="3">
    <source>
        <dbReference type="ARBA" id="ARBA00022989"/>
    </source>
</evidence>
<dbReference type="PANTHER" id="PTHR33048">
    <property type="entry name" value="PTH11-LIKE INTEGRAL MEMBRANE PROTEIN (AFU_ORTHOLOGUE AFUA_5G11245)"/>
    <property type="match status" value="1"/>
</dbReference>
<comment type="subcellular location">
    <subcellularLocation>
        <location evidence="1">Membrane</location>
        <topology evidence="1">Multi-pass membrane protein</topology>
    </subcellularLocation>
</comment>
<keyword evidence="3 7" id="KW-1133">Transmembrane helix</keyword>
<dbReference type="STRING" id="1573173.A0A166LHJ5"/>
<keyword evidence="2 7" id="KW-0812">Transmembrane</keyword>
<dbReference type="GO" id="GO:0016020">
    <property type="term" value="C:membrane"/>
    <property type="evidence" value="ECO:0007669"/>
    <property type="project" value="UniProtKB-SubCell"/>
</dbReference>
<feature type="transmembrane region" description="Helical" evidence="7">
    <location>
        <begin position="198"/>
        <end position="223"/>
    </location>
</feature>
<gene>
    <name evidence="9" type="ORF">CI238_02868</name>
</gene>
<comment type="similarity">
    <text evidence="5">Belongs to the SAT4 family.</text>
</comment>
<dbReference type="EMBL" id="LFIW01002754">
    <property type="protein sequence ID" value="KZL63527.1"/>
    <property type="molecule type" value="Genomic_DNA"/>
</dbReference>
<evidence type="ECO:0000256" key="2">
    <source>
        <dbReference type="ARBA" id="ARBA00022692"/>
    </source>
</evidence>
<feature type="transmembrane region" description="Helical" evidence="7">
    <location>
        <begin position="275"/>
        <end position="296"/>
    </location>
</feature>
<feature type="region of interest" description="Disordered" evidence="6">
    <location>
        <begin position="307"/>
        <end position="349"/>
    </location>
</feature>
<dbReference type="Proteomes" id="UP000076584">
    <property type="component" value="Unassembled WGS sequence"/>
</dbReference>
<organism evidence="9 10">
    <name type="scientific">Colletotrichum incanum</name>
    <name type="common">Soybean anthracnose fungus</name>
    <dbReference type="NCBI Taxonomy" id="1573173"/>
    <lineage>
        <taxon>Eukaryota</taxon>
        <taxon>Fungi</taxon>
        <taxon>Dikarya</taxon>
        <taxon>Ascomycota</taxon>
        <taxon>Pezizomycotina</taxon>
        <taxon>Sordariomycetes</taxon>
        <taxon>Hypocreomycetidae</taxon>
        <taxon>Glomerellales</taxon>
        <taxon>Glomerellaceae</taxon>
        <taxon>Colletotrichum</taxon>
        <taxon>Colletotrichum spaethianum species complex</taxon>
    </lineage>
</organism>
<dbReference type="PANTHER" id="PTHR33048:SF47">
    <property type="entry name" value="INTEGRAL MEMBRANE PROTEIN-RELATED"/>
    <property type="match status" value="1"/>
</dbReference>